<keyword evidence="8" id="KW-0833">Ubl conjugation pathway</keyword>
<evidence type="ECO:0000256" key="6">
    <source>
        <dbReference type="ARBA" id="ARBA00022737"/>
    </source>
</evidence>
<dbReference type="InterPro" id="IPR002867">
    <property type="entry name" value="IBR_dom"/>
</dbReference>
<evidence type="ECO:0000256" key="4">
    <source>
        <dbReference type="ARBA" id="ARBA00022679"/>
    </source>
</evidence>
<comment type="pathway">
    <text evidence="2">Protein modification; protein ubiquitination.</text>
</comment>
<dbReference type="EC" id="2.3.2.31" evidence="3"/>
<protein>
    <recommendedName>
        <fullName evidence="3">RBR-type E3 ubiquitin transferase</fullName>
        <ecNumber evidence="3">2.3.2.31</ecNumber>
    </recommendedName>
</protein>
<feature type="domain" description="RING-type" evidence="13">
    <location>
        <begin position="187"/>
        <end position="232"/>
    </location>
</feature>
<dbReference type="Pfam" id="PF22605">
    <property type="entry name" value="IBR_2"/>
    <property type="match status" value="1"/>
</dbReference>
<evidence type="ECO:0000256" key="3">
    <source>
        <dbReference type="ARBA" id="ARBA00012251"/>
    </source>
</evidence>
<keyword evidence="6" id="KW-0677">Repeat</keyword>
<evidence type="ECO:0000313" key="17">
    <source>
        <dbReference type="WBParaSite" id="EEL_0000484101-mRNA-1"/>
    </source>
</evidence>
<keyword evidence="12" id="KW-1133">Transmembrane helix</keyword>
<keyword evidence="5" id="KW-0479">Metal-binding</keyword>
<keyword evidence="7 11" id="KW-0863">Zinc-finger</keyword>
<keyword evidence="16" id="KW-1185">Reference proteome</keyword>
<keyword evidence="12" id="KW-0472">Membrane</keyword>
<comment type="similarity">
    <text evidence="10">Belongs to the RBR family. RNF14 subfamily.</text>
</comment>
<keyword evidence="12" id="KW-0812">Transmembrane</keyword>
<evidence type="ECO:0000259" key="13">
    <source>
        <dbReference type="PROSITE" id="PS50089"/>
    </source>
</evidence>
<reference evidence="17" key="1">
    <citation type="submission" date="2016-04" db="UniProtKB">
        <authorList>
            <consortium name="WormBaseParasite"/>
        </authorList>
    </citation>
    <scope>IDENTIFICATION</scope>
</reference>
<dbReference type="STRING" id="1147741.A0A158Q7J5"/>
<accession>A0A158Q7J5</accession>
<dbReference type="AlphaFoldDB" id="A0A158Q7J5"/>
<evidence type="ECO:0000256" key="2">
    <source>
        <dbReference type="ARBA" id="ARBA00004906"/>
    </source>
</evidence>
<evidence type="ECO:0000256" key="11">
    <source>
        <dbReference type="PROSITE-ProRule" id="PRU00175"/>
    </source>
</evidence>
<dbReference type="SMART" id="SM00591">
    <property type="entry name" value="RWD"/>
    <property type="match status" value="1"/>
</dbReference>
<evidence type="ECO:0000256" key="9">
    <source>
        <dbReference type="ARBA" id="ARBA00022833"/>
    </source>
</evidence>
<keyword evidence="9" id="KW-0862">Zinc</keyword>
<dbReference type="PROSITE" id="PS50908">
    <property type="entry name" value="RWD"/>
    <property type="match status" value="1"/>
</dbReference>
<name>A0A158Q7J5_9BILA</name>
<evidence type="ECO:0000259" key="15">
    <source>
        <dbReference type="PROSITE" id="PS51873"/>
    </source>
</evidence>
<evidence type="ECO:0000256" key="10">
    <source>
        <dbReference type="ARBA" id="ARBA00044508"/>
    </source>
</evidence>
<dbReference type="InterPro" id="IPR017907">
    <property type="entry name" value="Znf_RING_CS"/>
</dbReference>
<dbReference type="SUPFAM" id="SSF57850">
    <property type="entry name" value="RING/U-box"/>
    <property type="match status" value="2"/>
</dbReference>
<dbReference type="PROSITE" id="PS00518">
    <property type="entry name" value="ZF_RING_1"/>
    <property type="match status" value="1"/>
</dbReference>
<dbReference type="GO" id="GO:0061630">
    <property type="term" value="F:ubiquitin protein ligase activity"/>
    <property type="evidence" value="ECO:0007669"/>
    <property type="project" value="UniProtKB-EC"/>
</dbReference>
<feature type="domain" description="RING-type" evidence="15">
    <location>
        <begin position="183"/>
        <end position="427"/>
    </location>
</feature>
<dbReference type="InterPro" id="IPR047548">
    <property type="entry name" value="Rcat_RBR_RNF14"/>
</dbReference>
<evidence type="ECO:0000256" key="12">
    <source>
        <dbReference type="SAM" id="Phobius"/>
    </source>
</evidence>
<dbReference type="InterPro" id="IPR001841">
    <property type="entry name" value="Znf_RING"/>
</dbReference>
<dbReference type="PROSITE" id="PS51873">
    <property type="entry name" value="TRIAD"/>
    <property type="match status" value="1"/>
</dbReference>
<dbReference type="Proteomes" id="UP000050640">
    <property type="component" value="Unplaced"/>
</dbReference>
<evidence type="ECO:0000313" key="16">
    <source>
        <dbReference type="Proteomes" id="UP000050640"/>
    </source>
</evidence>
<dbReference type="Pfam" id="PF05773">
    <property type="entry name" value="RWD"/>
    <property type="match status" value="1"/>
</dbReference>
<dbReference type="InterPro" id="IPR016135">
    <property type="entry name" value="UBQ-conjugating_enzyme/RWD"/>
</dbReference>
<organism evidence="16 17">
    <name type="scientific">Elaeophora elaphi</name>
    <dbReference type="NCBI Taxonomy" id="1147741"/>
    <lineage>
        <taxon>Eukaryota</taxon>
        <taxon>Metazoa</taxon>
        <taxon>Ecdysozoa</taxon>
        <taxon>Nematoda</taxon>
        <taxon>Chromadorea</taxon>
        <taxon>Rhabditida</taxon>
        <taxon>Spirurina</taxon>
        <taxon>Spiruromorpha</taxon>
        <taxon>Filarioidea</taxon>
        <taxon>Onchocercidae</taxon>
        <taxon>Elaeophora</taxon>
    </lineage>
</organism>
<dbReference type="FunFam" id="3.30.40.10:FF:000137">
    <property type="entry name" value="RanBP-type and C3HC4-type zinc finger-containing protein 1"/>
    <property type="match status" value="1"/>
</dbReference>
<dbReference type="CDD" id="cd20354">
    <property type="entry name" value="Rcat_RBR_RNF14"/>
    <property type="match status" value="1"/>
</dbReference>
<dbReference type="CDD" id="cd23820">
    <property type="entry name" value="RWD_RNF14"/>
    <property type="match status" value="1"/>
</dbReference>
<sequence>MAMDNTDQKDQLNELQALESIYSGTPEWFSYSIDNDSQIRGCITVVLSKIENGIAVHADEKVIHVCHLPPLLLSFTFPQDYPSHSMPLFSLRASWLNSVKRHRLSEILIDSWTNYLGMPILFTWIELLKDEAMQIVLSQNSIDLNKIVSEENEAEVMKKESAELLKTFVEFNDRAIQRDFESEWYDCKVCFSSKSGKECVRFMPCGHVFCTVCISDCYRQRLHDNLIRQLQCLNNGCNSSATQTQIRQVLTDEEFEVYEKRLLEGALDVMSDVVICPRISCQAPVIVDGGEKSWYATLCKHLSSDLYILVQLIWQAVRCVITPFAYETRKMLRHVGTTSPVQLETYRKYGGKKQFERMLEVLKSEEWIECNSKPCPSCRTKIEKDNGCNKIVCIKCGHHFCWLCGITLDKNDPYSHFTIPGPGRCYDRFGNNVYMKEMFYMRVPLKWMINIIFVTQVLMMITWNINDYSLDGIVCSLSYSDAIAYFNDAIAYWHY</sequence>
<dbReference type="Gene3D" id="1.20.120.1750">
    <property type="match status" value="1"/>
</dbReference>
<dbReference type="InterPro" id="IPR013083">
    <property type="entry name" value="Znf_RING/FYVE/PHD"/>
</dbReference>
<dbReference type="GO" id="GO:0016567">
    <property type="term" value="P:protein ubiquitination"/>
    <property type="evidence" value="ECO:0007669"/>
    <property type="project" value="InterPro"/>
</dbReference>
<dbReference type="SMART" id="SM00647">
    <property type="entry name" value="IBR"/>
    <property type="match status" value="1"/>
</dbReference>
<dbReference type="WBParaSite" id="EEL_0000484101-mRNA-1">
    <property type="protein sequence ID" value="EEL_0000484101-mRNA-1"/>
    <property type="gene ID" value="EEL_0000484101"/>
</dbReference>
<feature type="domain" description="RWD" evidence="14">
    <location>
        <begin position="13"/>
        <end position="135"/>
    </location>
</feature>
<dbReference type="SMART" id="SM00184">
    <property type="entry name" value="RING"/>
    <property type="match status" value="2"/>
</dbReference>
<feature type="transmembrane region" description="Helical" evidence="12">
    <location>
        <begin position="445"/>
        <end position="465"/>
    </location>
</feature>
<proteinExistence type="inferred from homology"/>
<evidence type="ECO:0000256" key="8">
    <source>
        <dbReference type="ARBA" id="ARBA00022786"/>
    </source>
</evidence>
<comment type="catalytic activity">
    <reaction evidence="1">
        <text>[E2 ubiquitin-conjugating enzyme]-S-ubiquitinyl-L-cysteine + [acceptor protein]-L-lysine = [E2 ubiquitin-conjugating enzyme]-L-cysteine + [acceptor protein]-N(6)-ubiquitinyl-L-lysine.</text>
        <dbReference type="EC" id="2.3.2.31"/>
    </reaction>
</comment>
<dbReference type="PROSITE" id="PS50089">
    <property type="entry name" value="ZF_RING_2"/>
    <property type="match status" value="1"/>
</dbReference>
<evidence type="ECO:0000256" key="7">
    <source>
        <dbReference type="ARBA" id="ARBA00022771"/>
    </source>
</evidence>
<dbReference type="Gene3D" id="3.10.110.10">
    <property type="entry name" value="Ubiquitin Conjugating Enzyme"/>
    <property type="match status" value="1"/>
</dbReference>
<dbReference type="InterPro" id="IPR006575">
    <property type="entry name" value="RWD_dom"/>
</dbReference>
<dbReference type="InterPro" id="IPR044066">
    <property type="entry name" value="TRIAD_supradom"/>
</dbReference>
<dbReference type="InterPro" id="IPR031127">
    <property type="entry name" value="E3_UB_ligase_RBR"/>
</dbReference>
<dbReference type="PANTHER" id="PTHR11685">
    <property type="entry name" value="RBR FAMILY RING FINGER AND IBR DOMAIN-CONTAINING"/>
    <property type="match status" value="1"/>
</dbReference>
<dbReference type="InterPro" id="IPR054694">
    <property type="entry name" value="Parkin-like_IBR"/>
</dbReference>
<dbReference type="Gene3D" id="3.30.40.10">
    <property type="entry name" value="Zinc/RING finger domain, C3HC4 (zinc finger)"/>
    <property type="match status" value="1"/>
</dbReference>
<evidence type="ECO:0000256" key="5">
    <source>
        <dbReference type="ARBA" id="ARBA00022723"/>
    </source>
</evidence>
<evidence type="ECO:0000256" key="1">
    <source>
        <dbReference type="ARBA" id="ARBA00001798"/>
    </source>
</evidence>
<dbReference type="SUPFAM" id="SSF54495">
    <property type="entry name" value="UBC-like"/>
    <property type="match status" value="1"/>
</dbReference>
<keyword evidence="4" id="KW-0808">Transferase</keyword>
<evidence type="ECO:0000259" key="14">
    <source>
        <dbReference type="PROSITE" id="PS50908"/>
    </source>
</evidence>
<dbReference type="GO" id="GO:0008270">
    <property type="term" value="F:zinc ion binding"/>
    <property type="evidence" value="ECO:0007669"/>
    <property type="project" value="UniProtKB-KW"/>
</dbReference>